<organism evidence="2 3">
    <name type="scientific">Gossypium tomentosum</name>
    <name type="common">Hawaiian cotton</name>
    <name type="synonym">Gossypium sandvicense</name>
    <dbReference type="NCBI Taxonomy" id="34277"/>
    <lineage>
        <taxon>Eukaryota</taxon>
        <taxon>Viridiplantae</taxon>
        <taxon>Streptophyta</taxon>
        <taxon>Embryophyta</taxon>
        <taxon>Tracheophyta</taxon>
        <taxon>Spermatophyta</taxon>
        <taxon>Magnoliopsida</taxon>
        <taxon>eudicotyledons</taxon>
        <taxon>Gunneridae</taxon>
        <taxon>Pentapetalae</taxon>
        <taxon>rosids</taxon>
        <taxon>malvids</taxon>
        <taxon>Malvales</taxon>
        <taxon>Malvaceae</taxon>
        <taxon>Malvoideae</taxon>
        <taxon>Gossypium</taxon>
    </lineage>
</organism>
<feature type="region of interest" description="Disordered" evidence="1">
    <location>
        <begin position="83"/>
        <end position="104"/>
    </location>
</feature>
<dbReference type="AlphaFoldDB" id="A0A5D2Q9U5"/>
<evidence type="ECO:0000313" key="2">
    <source>
        <dbReference type="EMBL" id="TYI24290.1"/>
    </source>
</evidence>
<keyword evidence="3" id="KW-1185">Reference proteome</keyword>
<proteinExistence type="predicted"/>
<dbReference type="Proteomes" id="UP000322667">
    <property type="component" value="Chromosome A06"/>
</dbReference>
<protein>
    <submittedName>
        <fullName evidence="2">Uncharacterized protein</fullName>
    </submittedName>
</protein>
<accession>A0A5D2Q9U5</accession>
<evidence type="ECO:0000313" key="3">
    <source>
        <dbReference type="Proteomes" id="UP000322667"/>
    </source>
</evidence>
<name>A0A5D2Q9U5_GOSTO</name>
<sequence length="104" mass="12137">MFCHFSNIVYVNRNKNTTLYLFSVVGNVGNREVPLCFVGSQNLSFVFECLDSRFGSGKKEGLKKVRFRTSGRRMWWSSAIDEQRPDHRGRKNQRNPTTLSHVFF</sequence>
<evidence type="ECO:0000256" key="1">
    <source>
        <dbReference type="SAM" id="MobiDB-lite"/>
    </source>
</evidence>
<dbReference type="EMBL" id="CM017615">
    <property type="protein sequence ID" value="TYI24290.1"/>
    <property type="molecule type" value="Genomic_DNA"/>
</dbReference>
<gene>
    <name evidence="2" type="ORF">ES332_A06G224000v1</name>
</gene>
<feature type="compositionally biased region" description="Polar residues" evidence="1">
    <location>
        <begin position="94"/>
        <end position="104"/>
    </location>
</feature>
<reference evidence="2 3" key="1">
    <citation type="submission" date="2019-07" db="EMBL/GenBank/DDBJ databases">
        <title>WGS assembly of Gossypium tomentosum.</title>
        <authorList>
            <person name="Chen Z.J."/>
            <person name="Sreedasyam A."/>
            <person name="Ando A."/>
            <person name="Song Q."/>
            <person name="De L."/>
            <person name="Hulse-Kemp A."/>
            <person name="Ding M."/>
            <person name="Ye W."/>
            <person name="Kirkbride R."/>
            <person name="Jenkins J."/>
            <person name="Plott C."/>
            <person name="Lovell J."/>
            <person name="Lin Y.-M."/>
            <person name="Vaughn R."/>
            <person name="Liu B."/>
            <person name="Li W."/>
            <person name="Simpson S."/>
            <person name="Scheffler B."/>
            <person name="Saski C."/>
            <person name="Grover C."/>
            <person name="Hu G."/>
            <person name="Conover J."/>
            <person name="Carlson J."/>
            <person name="Shu S."/>
            <person name="Boston L."/>
            <person name="Williams M."/>
            <person name="Peterson D."/>
            <person name="Mcgee K."/>
            <person name="Jones D."/>
            <person name="Wendel J."/>
            <person name="Stelly D."/>
            <person name="Grimwood J."/>
            <person name="Schmutz J."/>
        </authorList>
    </citation>
    <scope>NUCLEOTIDE SEQUENCE [LARGE SCALE GENOMIC DNA]</scope>
    <source>
        <strain evidence="2">7179.01</strain>
    </source>
</reference>